<organism evidence="2 3">
    <name type="scientific">Xylaria bambusicola</name>
    <dbReference type="NCBI Taxonomy" id="326684"/>
    <lineage>
        <taxon>Eukaryota</taxon>
        <taxon>Fungi</taxon>
        <taxon>Dikarya</taxon>
        <taxon>Ascomycota</taxon>
        <taxon>Pezizomycotina</taxon>
        <taxon>Sordariomycetes</taxon>
        <taxon>Xylariomycetidae</taxon>
        <taxon>Xylariales</taxon>
        <taxon>Xylariaceae</taxon>
        <taxon>Xylaria</taxon>
    </lineage>
</organism>
<accession>A0AAN7Z6S8</accession>
<evidence type="ECO:0000313" key="2">
    <source>
        <dbReference type="EMBL" id="KAK5632387.1"/>
    </source>
</evidence>
<feature type="region of interest" description="Disordered" evidence="1">
    <location>
        <begin position="78"/>
        <end position="101"/>
    </location>
</feature>
<protein>
    <submittedName>
        <fullName evidence="2">Uncharacterized protein</fullName>
    </submittedName>
</protein>
<reference evidence="2 3" key="1">
    <citation type="submission" date="2023-10" db="EMBL/GenBank/DDBJ databases">
        <title>Draft genome sequence of Xylaria bambusicola isolate GMP-LS, the root and basal stem rot pathogen of sugarcane in Indonesia.</title>
        <authorList>
            <person name="Selvaraj P."/>
            <person name="Muralishankar V."/>
            <person name="Muruganantham S."/>
            <person name="Sp S."/>
            <person name="Haryani S."/>
            <person name="Lau K.J.X."/>
            <person name="Naqvi N.I."/>
        </authorList>
    </citation>
    <scope>NUCLEOTIDE SEQUENCE [LARGE SCALE GENOMIC DNA]</scope>
    <source>
        <strain evidence="2">GMP-LS</strain>
    </source>
</reference>
<proteinExistence type="predicted"/>
<sequence>MPFPPPPPLPPCLRASFRIHSSRNSRSANFLPSVTFVWTIASPASKLNKVGTLVIMYVIPSVSPLPSPLMISGASYSTVQNATPPSCSPTPDSTSDLISGATARHVPHQDVVHSVSSGVRAEDERSW</sequence>
<evidence type="ECO:0000256" key="1">
    <source>
        <dbReference type="SAM" id="MobiDB-lite"/>
    </source>
</evidence>
<dbReference type="EMBL" id="JAWHQM010000024">
    <property type="protein sequence ID" value="KAK5632387.1"/>
    <property type="molecule type" value="Genomic_DNA"/>
</dbReference>
<dbReference type="AlphaFoldDB" id="A0AAN7Z6S8"/>
<feature type="compositionally biased region" description="Low complexity" evidence="1">
    <location>
        <begin position="83"/>
        <end position="96"/>
    </location>
</feature>
<gene>
    <name evidence="2" type="ORF">RRF57_008101</name>
</gene>
<comment type="caution">
    <text evidence="2">The sequence shown here is derived from an EMBL/GenBank/DDBJ whole genome shotgun (WGS) entry which is preliminary data.</text>
</comment>
<evidence type="ECO:0000313" key="3">
    <source>
        <dbReference type="Proteomes" id="UP001305414"/>
    </source>
</evidence>
<name>A0AAN7Z6S8_9PEZI</name>
<keyword evidence="3" id="KW-1185">Reference proteome</keyword>
<dbReference type="Proteomes" id="UP001305414">
    <property type="component" value="Unassembled WGS sequence"/>
</dbReference>